<evidence type="ECO:0000313" key="3">
    <source>
        <dbReference type="EMBL" id="BAS30475.1"/>
    </source>
</evidence>
<proteinExistence type="evidence at transcript level"/>
<feature type="signal peptide" evidence="2">
    <location>
        <begin position="1"/>
        <end position="17"/>
    </location>
</feature>
<evidence type="ECO:0000256" key="1">
    <source>
        <dbReference type="SAM" id="MobiDB-lite"/>
    </source>
</evidence>
<evidence type="ECO:0000256" key="2">
    <source>
        <dbReference type="SAM" id="SignalP"/>
    </source>
</evidence>
<dbReference type="AlphaFoldDB" id="A0A3G9CM07"/>
<feature type="chain" id="PRO_5018014475" evidence="2">
    <location>
        <begin position="18"/>
        <end position="271"/>
    </location>
</feature>
<name>A0A3G9CM07_LAQRU</name>
<feature type="compositionally biased region" description="Low complexity" evidence="1">
    <location>
        <begin position="54"/>
        <end position="84"/>
    </location>
</feature>
<organism evidence="3">
    <name type="scientific">Laqueus rubellus</name>
    <name type="common">Lampshell</name>
    <dbReference type="NCBI Taxonomy" id="93892"/>
    <lineage>
        <taxon>Eukaryota</taxon>
        <taxon>Metazoa</taxon>
        <taxon>Spiralia</taxon>
        <taxon>Lophotrochozoa</taxon>
        <taxon>Brachiopoda</taxon>
        <taxon>Rhynchonelliformea</taxon>
        <taxon>Rhynchonellata</taxon>
        <taxon>Terebratellidina</taxon>
        <taxon>Laqueoidea</taxon>
        <taxon>Laqueidae</taxon>
        <taxon>Laqueus</taxon>
    </lineage>
</organism>
<feature type="region of interest" description="Disordered" evidence="1">
    <location>
        <begin position="27"/>
        <end position="89"/>
    </location>
</feature>
<sequence length="271" mass="30699">MRFITLTVVITLAGVNAQGQWGVNQWHQNPNQQWNQNPNQWNTVQPTRQPPAGQPARQPAGQWPAAQPTAQPAAQPARQPARQPMYTNQQQWRGQPMYTNQQQWGAQPNQYNQQQQRPGVHKVANLRPRKRAMMQCFKCTPLPFNLCDPDFVLQVVILREVILDKSNGFDVFNGHKVYQARLQEPYLKATPALDGLLSTYGGPTHDILMLWVKHVDKTCPSPIITPGPMVISGNLVEYQHTVPSLPLQELNYVLPLTLVVFMEKLTSSTQT</sequence>
<keyword evidence="2" id="KW-0732">Signal</keyword>
<protein>
    <submittedName>
        <fullName evidence="3">Shell matrix protein</fullName>
    </submittedName>
</protein>
<accession>A0A3G9CM07</accession>
<feature type="compositionally biased region" description="Low complexity" evidence="1">
    <location>
        <begin position="27"/>
        <end position="47"/>
    </location>
</feature>
<dbReference type="EMBL" id="FX983007">
    <property type="protein sequence ID" value="BAS30475.1"/>
    <property type="molecule type" value="mRNA"/>
</dbReference>
<reference evidence="3" key="1">
    <citation type="journal article" date="2015" name="Proteome Sci.">
        <title>Proteome analysis of shell matrix proteins in the brachiopod Laqueus rubellus.</title>
        <authorList>
            <person name="Isowa Y."/>
            <person name="Sarashina I."/>
            <person name="Oshima K."/>
            <person name="Kito K."/>
            <person name="Hattori M."/>
            <person name="Endo K."/>
        </authorList>
    </citation>
    <scope>NUCLEOTIDE SEQUENCE</scope>
    <source>
        <tissue evidence="3">Mantle</tissue>
    </source>
</reference>